<organism evidence="1 2">
    <name type="scientific">Kosmotoga olearia (strain ATCC BAA-1733 / DSM 21960 / TBF 19.5.1)</name>
    <dbReference type="NCBI Taxonomy" id="521045"/>
    <lineage>
        <taxon>Bacteria</taxon>
        <taxon>Thermotogati</taxon>
        <taxon>Thermotogota</taxon>
        <taxon>Thermotogae</taxon>
        <taxon>Kosmotogales</taxon>
        <taxon>Kosmotogaceae</taxon>
        <taxon>Kosmotoga</taxon>
    </lineage>
</organism>
<keyword evidence="2" id="KW-1185">Reference proteome</keyword>
<dbReference type="RefSeq" id="WP_012745141.1">
    <property type="nucleotide sequence ID" value="NC_012785.1"/>
</dbReference>
<dbReference type="AlphaFoldDB" id="C5CF82"/>
<protein>
    <submittedName>
        <fullName evidence="1">Uncharacterized protein</fullName>
    </submittedName>
</protein>
<sequence>MNWIHFEPTFLLIGLIKDKEKSLEEKIKAVTDSMLVSMFDEFHVDNNDGKNLHFIFFRWDNFFNCFPPI</sequence>
<reference evidence="1 2" key="2">
    <citation type="journal article" date="2011" name="J. Bacteriol.">
        <title>Genome Sequence of Kosmotoga olearia Strain TBF 19.5.1, a Thermophilic Bacterium with a Wide Growth Temperature Range, Isolated from the Troll B Oil Platform in the North Sea.</title>
        <authorList>
            <person name="Swithers K.S."/>
            <person name="Dipippo J.L."/>
            <person name="Bruce D.C."/>
            <person name="Detter C."/>
            <person name="Tapia R."/>
            <person name="Han S."/>
            <person name="Goodwin L.A."/>
            <person name="Han J."/>
            <person name="Woyke T."/>
            <person name="Pitluck S."/>
            <person name="Pennacchio L."/>
            <person name="Nolan M."/>
            <person name="Mikhailova N."/>
            <person name="Land M.L."/>
            <person name="Nesbo C.L."/>
            <person name="Gogarten J.P."/>
            <person name="Noll K.M."/>
        </authorList>
    </citation>
    <scope>NUCLEOTIDE SEQUENCE [LARGE SCALE GENOMIC DNA]</scope>
    <source>
        <strain evidence="2">ATCC BAA-1733 / DSM 21960 / TBF 19.5.1</strain>
    </source>
</reference>
<accession>C5CF82</accession>
<evidence type="ECO:0000313" key="1">
    <source>
        <dbReference type="EMBL" id="ACR79359.1"/>
    </source>
</evidence>
<proteinExistence type="predicted"/>
<evidence type="ECO:0000313" key="2">
    <source>
        <dbReference type="Proteomes" id="UP000002382"/>
    </source>
</evidence>
<dbReference type="KEGG" id="kol:Kole_0642"/>
<dbReference type="OrthoDB" id="46420at2"/>
<dbReference type="STRING" id="521045.Kole_0642"/>
<gene>
    <name evidence="1" type="ordered locus">Kole_0642</name>
</gene>
<dbReference type="HOGENOM" id="CLU_2770504_0_0_0"/>
<dbReference type="EMBL" id="CP001634">
    <property type="protein sequence ID" value="ACR79359.1"/>
    <property type="molecule type" value="Genomic_DNA"/>
</dbReference>
<name>C5CF82_KOSOT</name>
<dbReference type="Proteomes" id="UP000002382">
    <property type="component" value="Chromosome"/>
</dbReference>
<reference evidence="1 2" key="1">
    <citation type="submission" date="2009-06" db="EMBL/GenBank/DDBJ databases">
        <title>Complete sequence of Thermotogales bacterium TBF 19.5.1.</title>
        <authorList>
            <consortium name="US DOE Joint Genome Institute"/>
            <person name="Lucas S."/>
            <person name="Copeland A."/>
            <person name="Lapidus A."/>
            <person name="Glavina del Rio T."/>
            <person name="Tice H."/>
            <person name="Bruce D."/>
            <person name="Goodwin L."/>
            <person name="Pitluck S."/>
            <person name="Chertkov O."/>
            <person name="Brettin T."/>
            <person name="Detter J.C."/>
            <person name="Han C."/>
            <person name="Schmutz J."/>
            <person name="Larimer F."/>
            <person name="Land M."/>
            <person name="Hauser L."/>
            <person name="Kyrpides N."/>
            <person name="Ovchinnikova G."/>
            <person name="Noll K."/>
        </authorList>
    </citation>
    <scope>NUCLEOTIDE SEQUENCE [LARGE SCALE GENOMIC DNA]</scope>
    <source>
        <strain evidence="2">ATCC BAA-1733 / DSM 21960 / TBF 19.5.1</strain>
    </source>
</reference>